<evidence type="ECO:0008006" key="4">
    <source>
        <dbReference type="Google" id="ProtNLM"/>
    </source>
</evidence>
<feature type="transmembrane region" description="Helical" evidence="1">
    <location>
        <begin position="73"/>
        <end position="94"/>
    </location>
</feature>
<keyword evidence="1" id="KW-0812">Transmembrane</keyword>
<protein>
    <recommendedName>
        <fullName evidence="4">DUF4345 domain-containing protein</fullName>
    </recommendedName>
</protein>
<keyword evidence="3" id="KW-1185">Reference proteome</keyword>
<evidence type="ECO:0000313" key="3">
    <source>
        <dbReference type="Proteomes" id="UP000441389"/>
    </source>
</evidence>
<accession>A0A6I4IYS4</accession>
<feature type="transmembrane region" description="Helical" evidence="1">
    <location>
        <begin position="47"/>
        <end position="66"/>
    </location>
</feature>
<evidence type="ECO:0000256" key="1">
    <source>
        <dbReference type="SAM" id="Phobius"/>
    </source>
</evidence>
<comment type="caution">
    <text evidence="2">The sequence shown here is derived from an EMBL/GenBank/DDBJ whole genome shotgun (WGS) entry which is preliminary data.</text>
</comment>
<sequence length="126" mass="12863">MTMLARAAAALVGLFGLAFGAWFFAATPDAAAYFFVQPIGAAGEATLRADMASFFLVGAAWAFFAARTGRGAALLVPGALYAVAISGRAVNLIVNGPYEGAAAPMIVEAVLIALCAFGYRVLRSPA</sequence>
<keyword evidence="1" id="KW-0472">Membrane</keyword>
<organism evidence="2 3">
    <name type="scientific">Sphingomonas horti</name>
    <dbReference type="NCBI Taxonomy" id="2682842"/>
    <lineage>
        <taxon>Bacteria</taxon>
        <taxon>Pseudomonadati</taxon>
        <taxon>Pseudomonadota</taxon>
        <taxon>Alphaproteobacteria</taxon>
        <taxon>Sphingomonadales</taxon>
        <taxon>Sphingomonadaceae</taxon>
        <taxon>Sphingomonas</taxon>
    </lineage>
</organism>
<evidence type="ECO:0000313" key="2">
    <source>
        <dbReference type="EMBL" id="MVO77402.1"/>
    </source>
</evidence>
<dbReference type="AlphaFoldDB" id="A0A6I4IYS4"/>
<keyword evidence="1" id="KW-1133">Transmembrane helix</keyword>
<feature type="transmembrane region" description="Helical" evidence="1">
    <location>
        <begin position="100"/>
        <end position="122"/>
    </location>
</feature>
<dbReference type="RefSeq" id="WP_198159783.1">
    <property type="nucleotide sequence ID" value="NZ_WQMS01000006.1"/>
</dbReference>
<name>A0A6I4IYS4_9SPHN</name>
<proteinExistence type="predicted"/>
<reference evidence="2 3" key="1">
    <citation type="submission" date="2019-12" db="EMBL/GenBank/DDBJ databases">
        <authorList>
            <person name="Huq M.A."/>
        </authorList>
    </citation>
    <scope>NUCLEOTIDE SEQUENCE [LARGE SCALE GENOMIC DNA]</scope>
    <source>
        <strain evidence="2 3">MAH-20</strain>
    </source>
</reference>
<dbReference type="Proteomes" id="UP000441389">
    <property type="component" value="Unassembled WGS sequence"/>
</dbReference>
<dbReference type="EMBL" id="WQMS01000006">
    <property type="protein sequence ID" value="MVO77402.1"/>
    <property type="molecule type" value="Genomic_DNA"/>
</dbReference>
<gene>
    <name evidence="2" type="ORF">GON01_05545</name>
</gene>